<keyword evidence="7" id="KW-0479">Metal-binding</keyword>
<keyword evidence="5 7" id="KW-0627">Porphyrin biosynthesis</keyword>
<evidence type="ECO:0000256" key="5">
    <source>
        <dbReference type="ARBA" id="ARBA00023244"/>
    </source>
</evidence>
<dbReference type="AlphaFoldDB" id="A0A4Q0VGP6"/>
<evidence type="ECO:0000256" key="8">
    <source>
        <dbReference type="RuleBase" id="RU000607"/>
    </source>
</evidence>
<gene>
    <name evidence="7" type="primary">cpfC</name>
    <name evidence="9" type="ORF">DXH47_11245</name>
</gene>
<dbReference type="OrthoDB" id="9809741at2"/>
<keyword evidence="3 7" id="KW-0350">Heme biosynthesis</keyword>
<feature type="binding site" evidence="7">
    <location>
        <position position="69"/>
    </location>
    <ligand>
        <name>Fe-coproporphyrin III</name>
        <dbReference type="ChEBI" id="CHEBI:68438"/>
    </ligand>
</feature>
<organism evidence="9 10">
    <name type="scientific">Levilactobacillus suantsaii</name>
    <dbReference type="NCBI Taxonomy" id="2292255"/>
    <lineage>
        <taxon>Bacteria</taxon>
        <taxon>Bacillati</taxon>
        <taxon>Bacillota</taxon>
        <taxon>Bacilli</taxon>
        <taxon>Lactobacillales</taxon>
        <taxon>Lactobacillaceae</taxon>
        <taxon>Levilactobacillus</taxon>
    </lineage>
</organism>
<dbReference type="GO" id="GO:0046872">
    <property type="term" value="F:metal ion binding"/>
    <property type="evidence" value="ECO:0007669"/>
    <property type="project" value="UniProtKB-UniRule"/>
</dbReference>
<dbReference type="InterPro" id="IPR019772">
    <property type="entry name" value="Ferrochelatase_AS"/>
</dbReference>
<dbReference type="NCBIfam" id="TIGR00109">
    <property type="entry name" value="hemH"/>
    <property type="match status" value="1"/>
</dbReference>
<dbReference type="PANTHER" id="PTHR11108">
    <property type="entry name" value="FERROCHELATASE"/>
    <property type="match status" value="1"/>
</dbReference>
<dbReference type="InterPro" id="IPR033644">
    <property type="entry name" value="Ferrochelatase_C"/>
</dbReference>
<dbReference type="EMBL" id="QXIL01000041">
    <property type="protein sequence ID" value="RXI75925.1"/>
    <property type="molecule type" value="Genomic_DNA"/>
</dbReference>
<comment type="caution">
    <text evidence="9">The sequence shown here is derived from an EMBL/GenBank/DDBJ whole genome shotgun (WGS) entry which is preliminary data.</text>
</comment>
<dbReference type="Pfam" id="PF00762">
    <property type="entry name" value="Ferrochelatase"/>
    <property type="match status" value="1"/>
</dbReference>
<dbReference type="Proteomes" id="UP000290602">
    <property type="component" value="Unassembled WGS sequence"/>
</dbReference>
<dbReference type="EC" id="4.99.1.9" evidence="7"/>
<keyword evidence="10" id="KW-1185">Reference proteome</keyword>
<comment type="caution">
    <text evidence="7">Lacks conserved residue(s) required for the propagation of feature annotation.</text>
</comment>
<dbReference type="GO" id="GO:0005737">
    <property type="term" value="C:cytoplasm"/>
    <property type="evidence" value="ECO:0007669"/>
    <property type="project" value="UniProtKB-SubCell"/>
</dbReference>
<keyword evidence="7 8" id="KW-0963">Cytoplasm</keyword>
<dbReference type="GO" id="GO:0004325">
    <property type="term" value="F:ferrochelatase activity"/>
    <property type="evidence" value="ECO:0007669"/>
    <property type="project" value="UniProtKB-UniRule"/>
</dbReference>
<dbReference type="SUPFAM" id="SSF53800">
    <property type="entry name" value="Chelatase"/>
    <property type="match status" value="1"/>
</dbReference>
<dbReference type="InterPro" id="IPR033659">
    <property type="entry name" value="Ferrochelatase_N"/>
</dbReference>
<dbReference type="CDD" id="cd03411">
    <property type="entry name" value="Ferrochelatase_N"/>
    <property type="match status" value="1"/>
</dbReference>
<feature type="binding site" evidence="7">
    <location>
        <position position="266"/>
    </location>
    <ligand>
        <name>Fe(2+)</name>
        <dbReference type="ChEBI" id="CHEBI:29033"/>
    </ligand>
</feature>
<name>A0A4Q0VGP6_9LACO</name>
<keyword evidence="4 7" id="KW-0456">Lyase</keyword>
<evidence type="ECO:0000313" key="10">
    <source>
        <dbReference type="Proteomes" id="UP000290602"/>
    </source>
</evidence>
<comment type="similarity">
    <text evidence="7 8">Belongs to the ferrochelatase family.</text>
</comment>
<dbReference type="RefSeq" id="WP_129033387.1">
    <property type="nucleotide sequence ID" value="NZ_QXIL01000041.1"/>
</dbReference>
<dbReference type="CDD" id="cd00419">
    <property type="entry name" value="Ferrochelatase_C"/>
    <property type="match status" value="1"/>
</dbReference>
<dbReference type="Gene3D" id="3.40.50.1400">
    <property type="match status" value="2"/>
</dbReference>
<dbReference type="HAMAP" id="MF_00323">
    <property type="entry name" value="Ferrochelatase"/>
    <property type="match status" value="1"/>
</dbReference>
<dbReference type="UniPathway" id="UPA00252"/>
<dbReference type="PROSITE" id="PS00534">
    <property type="entry name" value="FERROCHELATASE"/>
    <property type="match status" value="1"/>
</dbReference>
<comment type="catalytic activity">
    <reaction evidence="6">
        <text>Fe-coproporphyrin III + 2 H(+) = coproporphyrin III + Fe(2+)</text>
        <dbReference type="Rhea" id="RHEA:49572"/>
        <dbReference type="ChEBI" id="CHEBI:15378"/>
        <dbReference type="ChEBI" id="CHEBI:29033"/>
        <dbReference type="ChEBI" id="CHEBI:68438"/>
        <dbReference type="ChEBI" id="CHEBI:131725"/>
        <dbReference type="EC" id="4.99.1.9"/>
    </reaction>
    <physiologicalReaction direction="right-to-left" evidence="6">
        <dbReference type="Rhea" id="RHEA:49574"/>
    </physiologicalReaction>
</comment>
<reference evidence="9 10" key="1">
    <citation type="submission" date="2018-08" db="EMBL/GenBank/DDBJ databases">
        <title>Lactobacillus suantsai sp. nov., isolated from traditional fermented suan-tsai in Taiwan.</title>
        <authorList>
            <person name="Huang C.-H."/>
        </authorList>
    </citation>
    <scope>NUCLEOTIDE SEQUENCE [LARGE SCALE GENOMIC DNA]</scope>
    <source>
        <strain evidence="9 10">BCRC 12945</strain>
    </source>
</reference>
<accession>A0A4Q0VGP6</accession>
<dbReference type="GO" id="GO:0006783">
    <property type="term" value="P:heme biosynthetic process"/>
    <property type="evidence" value="ECO:0007669"/>
    <property type="project" value="UniProtKB-UniRule"/>
</dbReference>
<evidence type="ECO:0000256" key="7">
    <source>
        <dbReference type="HAMAP-Rule" id="MF_00323"/>
    </source>
</evidence>
<evidence type="ECO:0000256" key="1">
    <source>
        <dbReference type="ARBA" id="ARBA00004744"/>
    </source>
</evidence>
<evidence type="ECO:0000256" key="6">
    <source>
        <dbReference type="ARBA" id="ARBA00024536"/>
    </source>
</evidence>
<comment type="pathway">
    <text evidence="1 7 8">Porphyrin-containing compound metabolism; protoheme biosynthesis.</text>
</comment>
<protein>
    <recommendedName>
        <fullName evidence="7">Coproporphyrin III ferrochelatase</fullName>
        <ecNumber evidence="7">4.99.1.9</ecNumber>
    </recommendedName>
</protein>
<dbReference type="PANTHER" id="PTHR11108:SF1">
    <property type="entry name" value="FERROCHELATASE, MITOCHONDRIAL"/>
    <property type="match status" value="1"/>
</dbReference>
<feature type="binding site" evidence="7">
    <location>
        <position position="184"/>
    </location>
    <ligand>
        <name>Fe(2+)</name>
        <dbReference type="ChEBI" id="CHEBI:29033"/>
    </ligand>
</feature>
<evidence type="ECO:0000256" key="3">
    <source>
        <dbReference type="ARBA" id="ARBA00023133"/>
    </source>
</evidence>
<comment type="function">
    <text evidence="7 8">Involved in coproporphyrin-dependent heme b biosynthesis. Catalyzes the insertion of ferrous iron into coproporphyrin III to form Fe-coproporphyrin III.</text>
</comment>
<sequence length="328" mass="36810">MKTGLLLVNLGSPASPETPAVKTYLREFLSDQNVIEMPRWFWQPLLRGVILPLRSWRSATFYQHSWTTSGSPLVAYTQLMAKRVQDRLPDWDVRYAMTYGQPRITQTLQEMTQAGCDHTVVLPLFPQFTQSTHQTIIDRAKAALVPITIIKHFYQESTYQQLLAEKISAAWAAGDYDALVFSYHGIPQAMVNHGDPYQEQCNATTAGVMSRTPEIPHDQITMAYQSKFGPAPWLKPYFKNELMQLVELGKRRVLVVTPSFVSDCLETIEEDNVQNYQTFKASGGDVFQLVPPMNAAPAFCQFLADLAVKADKGGLGDDTELANAQPTT</sequence>
<evidence type="ECO:0000256" key="4">
    <source>
        <dbReference type="ARBA" id="ARBA00023239"/>
    </source>
</evidence>
<evidence type="ECO:0000256" key="2">
    <source>
        <dbReference type="ARBA" id="ARBA00023004"/>
    </source>
</evidence>
<keyword evidence="2 7" id="KW-0408">Iron</keyword>
<evidence type="ECO:0000313" key="9">
    <source>
        <dbReference type="EMBL" id="RXI75925.1"/>
    </source>
</evidence>
<proteinExistence type="inferred from homology"/>
<comment type="subcellular location">
    <subcellularLocation>
        <location evidence="7 8">Cytoplasm</location>
    </subcellularLocation>
</comment>
<dbReference type="InterPro" id="IPR001015">
    <property type="entry name" value="Ferrochelatase"/>
</dbReference>